<sequence length="74" mass="8069">MEDVAHYRSRGAVLRSAFESRTTAQELEDHNDGVGGYEITQPENAVCCTTACAISACMGRRETASEPIFTNTLK</sequence>
<gene>
    <name evidence="1" type="ORF">EVAR_3597_1</name>
</gene>
<reference evidence="1 2" key="1">
    <citation type="journal article" date="2019" name="Commun. Biol.">
        <title>The bagworm genome reveals a unique fibroin gene that provides high tensile strength.</title>
        <authorList>
            <person name="Kono N."/>
            <person name="Nakamura H."/>
            <person name="Ohtoshi R."/>
            <person name="Tomita M."/>
            <person name="Numata K."/>
            <person name="Arakawa K."/>
        </authorList>
    </citation>
    <scope>NUCLEOTIDE SEQUENCE [LARGE SCALE GENOMIC DNA]</scope>
</reference>
<dbReference type="AlphaFoldDB" id="A0A4C1SWD5"/>
<evidence type="ECO:0000313" key="2">
    <source>
        <dbReference type="Proteomes" id="UP000299102"/>
    </source>
</evidence>
<accession>A0A4C1SWD5</accession>
<dbReference type="EMBL" id="BGZK01000021">
    <property type="protein sequence ID" value="GBP06256.1"/>
    <property type="molecule type" value="Genomic_DNA"/>
</dbReference>
<evidence type="ECO:0000313" key="1">
    <source>
        <dbReference type="EMBL" id="GBP06256.1"/>
    </source>
</evidence>
<proteinExistence type="predicted"/>
<protein>
    <submittedName>
        <fullName evidence="1">Uncharacterized protein</fullName>
    </submittedName>
</protein>
<comment type="caution">
    <text evidence="1">The sequence shown here is derived from an EMBL/GenBank/DDBJ whole genome shotgun (WGS) entry which is preliminary data.</text>
</comment>
<keyword evidence="2" id="KW-1185">Reference proteome</keyword>
<organism evidence="1 2">
    <name type="scientific">Eumeta variegata</name>
    <name type="common">Bagworm moth</name>
    <name type="synonym">Eumeta japonica</name>
    <dbReference type="NCBI Taxonomy" id="151549"/>
    <lineage>
        <taxon>Eukaryota</taxon>
        <taxon>Metazoa</taxon>
        <taxon>Ecdysozoa</taxon>
        <taxon>Arthropoda</taxon>
        <taxon>Hexapoda</taxon>
        <taxon>Insecta</taxon>
        <taxon>Pterygota</taxon>
        <taxon>Neoptera</taxon>
        <taxon>Endopterygota</taxon>
        <taxon>Lepidoptera</taxon>
        <taxon>Glossata</taxon>
        <taxon>Ditrysia</taxon>
        <taxon>Tineoidea</taxon>
        <taxon>Psychidae</taxon>
        <taxon>Oiketicinae</taxon>
        <taxon>Eumeta</taxon>
    </lineage>
</organism>
<dbReference type="Proteomes" id="UP000299102">
    <property type="component" value="Unassembled WGS sequence"/>
</dbReference>
<name>A0A4C1SWD5_EUMVA</name>